<dbReference type="Proteomes" id="UP001151582">
    <property type="component" value="Unassembled WGS sequence"/>
</dbReference>
<dbReference type="Pfam" id="PF04588">
    <property type="entry name" value="HIG_1_N"/>
    <property type="match status" value="1"/>
</dbReference>
<dbReference type="PANTHER" id="PTHR12297:SF3">
    <property type="entry name" value="HIG1 DOMAIN FAMILY MEMBER 1A"/>
    <property type="match status" value="1"/>
</dbReference>
<gene>
    <name evidence="8" type="ORF">H4R34_003173</name>
</gene>
<dbReference type="PANTHER" id="PTHR12297">
    <property type="entry name" value="HYPOXIA-INDUCBILE GENE 1 HIG1 -RELATED"/>
    <property type="match status" value="1"/>
</dbReference>
<dbReference type="PROSITE" id="PS51503">
    <property type="entry name" value="HIG1"/>
    <property type="match status" value="1"/>
</dbReference>
<accession>A0A9W8B168</accession>
<protein>
    <recommendedName>
        <fullName evidence="7">HIG1 domain-containing protein</fullName>
    </recommendedName>
</protein>
<keyword evidence="4" id="KW-0496">Mitochondrion</keyword>
<evidence type="ECO:0000313" key="9">
    <source>
        <dbReference type="Proteomes" id="UP001151582"/>
    </source>
</evidence>
<evidence type="ECO:0000256" key="4">
    <source>
        <dbReference type="ARBA" id="ARBA00023128"/>
    </source>
</evidence>
<sequence>MSMTEDTSVWARIKRKSIEQPFVTVAMYYLRRGNRNAGNIMFRYRIAAQGFTVLALLGYGYMDLVKKKQKAMEENAAQAQQAAAAKDAKYRWEE</sequence>
<dbReference type="InterPro" id="IPR007667">
    <property type="entry name" value="Hypoxia_induced_domain"/>
</dbReference>
<keyword evidence="3 6" id="KW-1133">Transmembrane helix</keyword>
<name>A0A9W8B168_9FUNG</name>
<dbReference type="AlphaFoldDB" id="A0A9W8B168"/>
<evidence type="ECO:0000256" key="1">
    <source>
        <dbReference type="ARBA" id="ARBA00004325"/>
    </source>
</evidence>
<proteinExistence type="predicted"/>
<evidence type="ECO:0000313" key="8">
    <source>
        <dbReference type="EMBL" id="KAJ1978518.1"/>
    </source>
</evidence>
<dbReference type="InterPro" id="IPR050355">
    <property type="entry name" value="RCF1"/>
</dbReference>
<evidence type="ECO:0000256" key="2">
    <source>
        <dbReference type="ARBA" id="ARBA00022692"/>
    </source>
</evidence>
<feature type="transmembrane region" description="Helical" evidence="6">
    <location>
        <begin position="42"/>
        <end position="62"/>
    </location>
</feature>
<dbReference type="EMBL" id="JANBQB010000271">
    <property type="protein sequence ID" value="KAJ1978518.1"/>
    <property type="molecule type" value="Genomic_DNA"/>
</dbReference>
<dbReference type="Gene3D" id="6.10.140.1320">
    <property type="match status" value="1"/>
</dbReference>
<keyword evidence="2 6" id="KW-0812">Transmembrane</keyword>
<comment type="subcellular location">
    <subcellularLocation>
        <location evidence="1">Mitochondrion membrane</location>
    </subcellularLocation>
</comment>
<keyword evidence="9" id="KW-1185">Reference proteome</keyword>
<evidence type="ECO:0000256" key="5">
    <source>
        <dbReference type="ARBA" id="ARBA00023136"/>
    </source>
</evidence>
<keyword evidence="5 6" id="KW-0472">Membrane</keyword>
<feature type="domain" description="HIG1" evidence="7">
    <location>
        <begin position="1"/>
        <end position="74"/>
    </location>
</feature>
<organism evidence="8 9">
    <name type="scientific">Dimargaris verticillata</name>
    <dbReference type="NCBI Taxonomy" id="2761393"/>
    <lineage>
        <taxon>Eukaryota</taxon>
        <taxon>Fungi</taxon>
        <taxon>Fungi incertae sedis</taxon>
        <taxon>Zoopagomycota</taxon>
        <taxon>Kickxellomycotina</taxon>
        <taxon>Dimargaritomycetes</taxon>
        <taxon>Dimargaritales</taxon>
        <taxon>Dimargaritaceae</taxon>
        <taxon>Dimargaris</taxon>
    </lineage>
</organism>
<reference evidence="8" key="1">
    <citation type="submission" date="2022-07" db="EMBL/GenBank/DDBJ databases">
        <title>Phylogenomic reconstructions and comparative analyses of Kickxellomycotina fungi.</title>
        <authorList>
            <person name="Reynolds N.K."/>
            <person name="Stajich J.E."/>
            <person name="Barry K."/>
            <person name="Grigoriev I.V."/>
            <person name="Crous P."/>
            <person name="Smith M.E."/>
        </authorList>
    </citation>
    <scope>NUCLEOTIDE SEQUENCE</scope>
    <source>
        <strain evidence="8">RSA 567</strain>
    </source>
</reference>
<evidence type="ECO:0000256" key="3">
    <source>
        <dbReference type="ARBA" id="ARBA00022989"/>
    </source>
</evidence>
<comment type="caution">
    <text evidence="8">The sequence shown here is derived from an EMBL/GenBank/DDBJ whole genome shotgun (WGS) entry which is preliminary data.</text>
</comment>
<dbReference type="GO" id="GO:0031966">
    <property type="term" value="C:mitochondrial membrane"/>
    <property type="evidence" value="ECO:0007669"/>
    <property type="project" value="UniProtKB-SubCell"/>
</dbReference>
<dbReference type="GO" id="GO:0097250">
    <property type="term" value="P:mitochondrial respirasome assembly"/>
    <property type="evidence" value="ECO:0007669"/>
    <property type="project" value="TreeGrafter"/>
</dbReference>
<evidence type="ECO:0000259" key="7">
    <source>
        <dbReference type="PROSITE" id="PS51503"/>
    </source>
</evidence>
<evidence type="ECO:0000256" key="6">
    <source>
        <dbReference type="SAM" id="Phobius"/>
    </source>
</evidence>
<dbReference type="OrthoDB" id="6604018at2759"/>